<evidence type="ECO:0000313" key="3">
    <source>
        <dbReference type="Proteomes" id="UP000094652"/>
    </source>
</evidence>
<dbReference type="Proteomes" id="UP000094652">
    <property type="component" value="Chromosome"/>
</dbReference>
<reference evidence="3" key="1">
    <citation type="submission" date="2016-09" db="EMBL/GenBank/DDBJ databases">
        <title>Genomics of Clostridium taeniosporum, an organism which forms endospores with ribbon-like appendages.</title>
        <authorList>
            <person name="Walker J.R."/>
        </authorList>
    </citation>
    <scope>NUCLEOTIDE SEQUENCE [LARGE SCALE GENOMIC DNA]</scope>
    <source>
        <strain evidence="3">1/k</strain>
    </source>
</reference>
<dbReference type="STRING" id="394958.BGI42_06900"/>
<dbReference type="EMBL" id="CP017253">
    <property type="protein sequence ID" value="AOR23482.1"/>
    <property type="molecule type" value="Genomic_DNA"/>
</dbReference>
<dbReference type="InterPro" id="IPR009003">
    <property type="entry name" value="Peptidase_S1_PA"/>
</dbReference>
<dbReference type="GO" id="GO:0006508">
    <property type="term" value="P:proteolysis"/>
    <property type="evidence" value="ECO:0007669"/>
    <property type="project" value="UniProtKB-KW"/>
</dbReference>
<dbReference type="PRINTS" id="PR00834">
    <property type="entry name" value="PROTEASES2C"/>
</dbReference>
<keyword evidence="1" id="KW-0472">Membrane</keyword>
<organism evidence="2 3">
    <name type="scientific">Clostridium taeniosporum</name>
    <dbReference type="NCBI Taxonomy" id="394958"/>
    <lineage>
        <taxon>Bacteria</taxon>
        <taxon>Bacillati</taxon>
        <taxon>Bacillota</taxon>
        <taxon>Clostridia</taxon>
        <taxon>Eubacteriales</taxon>
        <taxon>Clostridiaceae</taxon>
        <taxon>Clostridium</taxon>
    </lineage>
</organism>
<keyword evidence="1" id="KW-1133">Transmembrane helix</keyword>
<dbReference type="OrthoDB" id="189537at2"/>
<dbReference type="KEGG" id="ctae:BGI42_06900"/>
<keyword evidence="2" id="KW-0378">Hydrolase</keyword>
<dbReference type="SUPFAM" id="SSF50494">
    <property type="entry name" value="Trypsin-like serine proteases"/>
    <property type="match status" value="1"/>
</dbReference>
<keyword evidence="2" id="KW-0645">Protease</keyword>
<keyword evidence="1" id="KW-0812">Transmembrane</keyword>
<dbReference type="Gene3D" id="2.40.10.120">
    <property type="match status" value="1"/>
</dbReference>
<dbReference type="InterPro" id="IPR001940">
    <property type="entry name" value="Peptidase_S1C"/>
</dbReference>
<accession>A0A1D7XJH6</accession>
<dbReference type="Pfam" id="PF13365">
    <property type="entry name" value="Trypsin_2"/>
    <property type="match status" value="1"/>
</dbReference>
<name>A0A1D7XJH6_9CLOT</name>
<dbReference type="RefSeq" id="WP_069679633.1">
    <property type="nucleotide sequence ID" value="NZ_CP017253.2"/>
</dbReference>
<proteinExistence type="predicted"/>
<evidence type="ECO:0000313" key="2">
    <source>
        <dbReference type="EMBL" id="AOR23482.1"/>
    </source>
</evidence>
<protein>
    <submittedName>
        <fullName evidence="2">Serine protease HtrA</fullName>
    </submittedName>
</protein>
<evidence type="ECO:0000256" key="1">
    <source>
        <dbReference type="SAM" id="Phobius"/>
    </source>
</evidence>
<feature type="transmembrane region" description="Helical" evidence="1">
    <location>
        <begin position="235"/>
        <end position="256"/>
    </location>
</feature>
<dbReference type="GO" id="GO:0004252">
    <property type="term" value="F:serine-type endopeptidase activity"/>
    <property type="evidence" value="ECO:0007669"/>
    <property type="project" value="InterPro"/>
</dbReference>
<dbReference type="AlphaFoldDB" id="A0A1D7XJH6"/>
<gene>
    <name evidence="2" type="ORF">BGI42_06900</name>
</gene>
<dbReference type="PANTHER" id="PTHR22939:SF129">
    <property type="entry name" value="SERINE PROTEASE HTRA2, MITOCHONDRIAL"/>
    <property type="match status" value="1"/>
</dbReference>
<sequence>MKIKYVIIFLICILLIPKPVYAMNFVPETLFNSVTVVYTDKGLGSGFAIDKNTIITNAHVVDSFSSVTVKLYNGKSCVGKVTKIDTKMDLALIKVDENLIPLKLASEDKISIGKEVYAIGAPEDIPYTMTKGIVSAKNRKIRNHEYIQIDASINSGNSGGPLVDENGEVMGINTMKILDAEGIGFAIGTSKINDFINNITPENINTDENQQNNLIKSDIETKYKKVVAQNEKLKIAIIILSILLILAILIILKLLIKKKKKDEYDFEIEIY</sequence>
<dbReference type="PANTHER" id="PTHR22939">
    <property type="entry name" value="SERINE PROTEASE FAMILY S1C HTRA-RELATED"/>
    <property type="match status" value="1"/>
</dbReference>
<keyword evidence="3" id="KW-1185">Reference proteome</keyword>